<dbReference type="EMBL" id="JAULSN010000006">
    <property type="protein sequence ID" value="KAK3369797.1"/>
    <property type="molecule type" value="Genomic_DNA"/>
</dbReference>
<dbReference type="Pfam" id="PF00106">
    <property type="entry name" value="adh_short"/>
    <property type="match status" value="1"/>
</dbReference>
<evidence type="ECO:0000313" key="2">
    <source>
        <dbReference type="EMBL" id="KAK3369797.1"/>
    </source>
</evidence>
<dbReference type="Proteomes" id="UP001287356">
    <property type="component" value="Unassembled WGS sequence"/>
</dbReference>
<accession>A0AAE0K539</accession>
<dbReference type="PANTHER" id="PTHR43157">
    <property type="entry name" value="PHOSPHATIDYLINOSITOL-GLYCAN BIOSYNTHESIS CLASS F PROTEIN-RELATED"/>
    <property type="match status" value="1"/>
</dbReference>
<dbReference type="PRINTS" id="PR00081">
    <property type="entry name" value="GDHRDH"/>
</dbReference>
<evidence type="ECO:0008006" key="4">
    <source>
        <dbReference type="Google" id="ProtNLM"/>
    </source>
</evidence>
<dbReference type="GO" id="GO:0016491">
    <property type="term" value="F:oxidoreductase activity"/>
    <property type="evidence" value="ECO:0007669"/>
    <property type="project" value="UniProtKB-KW"/>
</dbReference>
<evidence type="ECO:0000256" key="1">
    <source>
        <dbReference type="ARBA" id="ARBA00023002"/>
    </source>
</evidence>
<gene>
    <name evidence="2" type="ORF">B0T24DRAFT_669153</name>
</gene>
<reference evidence="2" key="1">
    <citation type="journal article" date="2023" name="Mol. Phylogenet. Evol.">
        <title>Genome-scale phylogeny and comparative genomics of the fungal order Sordariales.</title>
        <authorList>
            <person name="Hensen N."/>
            <person name="Bonometti L."/>
            <person name="Westerberg I."/>
            <person name="Brannstrom I.O."/>
            <person name="Guillou S."/>
            <person name="Cros-Aarteil S."/>
            <person name="Calhoun S."/>
            <person name="Haridas S."/>
            <person name="Kuo A."/>
            <person name="Mondo S."/>
            <person name="Pangilinan J."/>
            <person name="Riley R."/>
            <person name="LaButti K."/>
            <person name="Andreopoulos B."/>
            <person name="Lipzen A."/>
            <person name="Chen C."/>
            <person name="Yan M."/>
            <person name="Daum C."/>
            <person name="Ng V."/>
            <person name="Clum A."/>
            <person name="Steindorff A."/>
            <person name="Ohm R.A."/>
            <person name="Martin F."/>
            <person name="Silar P."/>
            <person name="Natvig D.O."/>
            <person name="Lalanne C."/>
            <person name="Gautier V."/>
            <person name="Ament-Velasquez S.L."/>
            <person name="Kruys A."/>
            <person name="Hutchinson M.I."/>
            <person name="Powell A.J."/>
            <person name="Barry K."/>
            <person name="Miller A.N."/>
            <person name="Grigoriev I.V."/>
            <person name="Debuchy R."/>
            <person name="Gladieux P."/>
            <person name="Hiltunen Thoren M."/>
            <person name="Johannesson H."/>
        </authorList>
    </citation>
    <scope>NUCLEOTIDE SEQUENCE</scope>
    <source>
        <strain evidence="2">CBS 958.72</strain>
    </source>
</reference>
<dbReference type="PANTHER" id="PTHR43157:SF35">
    <property type="entry name" value="DEHYDROGENASE_REDUCTASE FAMILY PROTEIN, PUTATIVE-RELATED"/>
    <property type="match status" value="1"/>
</dbReference>
<name>A0AAE0K539_9PEZI</name>
<protein>
    <recommendedName>
        <fullName evidence="4">Short-chain dehydrogenase/reductase family protein</fullName>
    </recommendedName>
</protein>
<reference evidence="2" key="2">
    <citation type="submission" date="2023-06" db="EMBL/GenBank/DDBJ databases">
        <authorList>
            <consortium name="Lawrence Berkeley National Laboratory"/>
            <person name="Haridas S."/>
            <person name="Hensen N."/>
            <person name="Bonometti L."/>
            <person name="Westerberg I."/>
            <person name="Brannstrom I.O."/>
            <person name="Guillou S."/>
            <person name="Cros-Aarteil S."/>
            <person name="Calhoun S."/>
            <person name="Kuo A."/>
            <person name="Mondo S."/>
            <person name="Pangilinan J."/>
            <person name="Riley R."/>
            <person name="Labutti K."/>
            <person name="Andreopoulos B."/>
            <person name="Lipzen A."/>
            <person name="Chen C."/>
            <person name="Yanf M."/>
            <person name="Daum C."/>
            <person name="Ng V."/>
            <person name="Clum A."/>
            <person name="Steindorff A."/>
            <person name="Ohm R."/>
            <person name="Martin F."/>
            <person name="Silar P."/>
            <person name="Natvig D."/>
            <person name="Lalanne C."/>
            <person name="Gautier V."/>
            <person name="Ament-Velasquez S.L."/>
            <person name="Kruys A."/>
            <person name="Hutchinson M.I."/>
            <person name="Powell A.J."/>
            <person name="Barry K."/>
            <person name="Miller A.N."/>
            <person name="Grigoriev I.V."/>
            <person name="Debuchy R."/>
            <person name="Gladieux P."/>
            <person name="Thoren M.H."/>
            <person name="Johannesson H."/>
        </authorList>
    </citation>
    <scope>NUCLEOTIDE SEQUENCE</scope>
    <source>
        <strain evidence="2">CBS 958.72</strain>
    </source>
</reference>
<dbReference type="InterPro" id="IPR002347">
    <property type="entry name" value="SDR_fam"/>
</dbReference>
<sequence length="352" mass="38187">MSAQLGKSASSEASVLTQASRQLFQRVPPIPAGIDLVGKTVLVTGSNVGLGLECARHFLALRPRQLIMATRSLEKGEAAAAQLRAQFPAASITVMHLDMASVQSVQAFAAQCRREVDGRIDVAVLNAGLATETFVRVDEGRGRETTLQVNYLSTALLSILLLPKMMPSASSPDPARLSIVTSDASLGAKLKDPGDGKSILDSIDRDDTSDGFQRYSESKLLVNMFAAKLAERVPNQDCVINFCNPGATKGTAFTRHIETRLMKVVFGLILGILGRTPVDASRIYVHATLVLGGESHGSYTDWLVRPWPIFMYSNRLGDKLWSETMEELRFANVDGVLDFTPLSLAFFPAIYL</sequence>
<dbReference type="Gene3D" id="3.40.50.720">
    <property type="entry name" value="NAD(P)-binding Rossmann-like Domain"/>
    <property type="match status" value="1"/>
</dbReference>
<dbReference type="AlphaFoldDB" id="A0AAE0K539"/>
<proteinExistence type="predicted"/>
<keyword evidence="3" id="KW-1185">Reference proteome</keyword>
<comment type="caution">
    <text evidence="2">The sequence shown here is derived from an EMBL/GenBank/DDBJ whole genome shotgun (WGS) entry which is preliminary data.</text>
</comment>
<organism evidence="2 3">
    <name type="scientific">Lasiosphaeria ovina</name>
    <dbReference type="NCBI Taxonomy" id="92902"/>
    <lineage>
        <taxon>Eukaryota</taxon>
        <taxon>Fungi</taxon>
        <taxon>Dikarya</taxon>
        <taxon>Ascomycota</taxon>
        <taxon>Pezizomycotina</taxon>
        <taxon>Sordariomycetes</taxon>
        <taxon>Sordariomycetidae</taxon>
        <taxon>Sordariales</taxon>
        <taxon>Lasiosphaeriaceae</taxon>
        <taxon>Lasiosphaeria</taxon>
    </lineage>
</organism>
<dbReference type="SUPFAM" id="SSF51735">
    <property type="entry name" value="NAD(P)-binding Rossmann-fold domains"/>
    <property type="match status" value="1"/>
</dbReference>
<keyword evidence="1" id="KW-0560">Oxidoreductase</keyword>
<evidence type="ECO:0000313" key="3">
    <source>
        <dbReference type="Proteomes" id="UP001287356"/>
    </source>
</evidence>
<dbReference type="InterPro" id="IPR036291">
    <property type="entry name" value="NAD(P)-bd_dom_sf"/>
</dbReference>